<accession>A0A6L2KAJ2</accession>
<name>A0A6L2KAJ2_TANCI</name>
<keyword evidence="1" id="KW-0175">Coiled coil</keyword>
<evidence type="ECO:0008006" key="4">
    <source>
        <dbReference type="Google" id="ProtNLM"/>
    </source>
</evidence>
<sequence length="373" mass="42800">MSKVLQERGSRSPPSSTKTSLEDYVKSISTTEEVDTSLIRRIGPIRYAILSQQKNDKMQLIEHSQASVPFLGRLKEYGYDEKEVLNGLKKLQVNSAESTERLRRLLKENSRIEKEIKVKMHEHGSTILKDDLPLKEKDPRSFTLPCKINDICFDKALVDLGARDCKHPKGIAENVLVGTDKFVFPVDFIFLDLPEDIKISLVLGRLFLSTAHAKVDVFKRKSSLRVGNDTIVFKSDSPTSNIIKKVYVLRLRERMKLDLEARLMGEALILNRSEDYEFGDFLKLNDLNEPLELRNHDNEDLAGKRMLSHWLLRVSEQSRKHIKIREFALKSLQKKHKCGYTRIATLAIRVTPNQINGSENDQQKVLEALDGYK</sequence>
<comment type="caution">
    <text evidence="3">The sequence shown here is derived from an EMBL/GenBank/DDBJ whole genome shotgun (WGS) entry which is preliminary data.</text>
</comment>
<evidence type="ECO:0000313" key="3">
    <source>
        <dbReference type="EMBL" id="GEU45979.1"/>
    </source>
</evidence>
<protein>
    <recommendedName>
        <fullName evidence="4">Reverse transcriptase domain-containing protein</fullName>
    </recommendedName>
</protein>
<gene>
    <name evidence="3" type="ORF">Tci_017957</name>
</gene>
<feature type="coiled-coil region" evidence="1">
    <location>
        <begin position="88"/>
        <end position="122"/>
    </location>
</feature>
<dbReference type="AlphaFoldDB" id="A0A6L2KAJ2"/>
<proteinExistence type="predicted"/>
<feature type="region of interest" description="Disordered" evidence="2">
    <location>
        <begin position="1"/>
        <end position="22"/>
    </location>
</feature>
<dbReference type="PANTHER" id="PTHR33067:SF35">
    <property type="entry name" value="ASPARTIC PEPTIDASE DDI1-TYPE DOMAIN-CONTAINING PROTEIN"/>
    <property type="match status" value="1"/>
</dbReference>
<dbReference type="Gene3D" id="2.40.70.10">
    <property type="entry name" value="Acid Proteases"/>
    <property type="match status" value="1"/>
</dbReference>
<evidence type="ECO:0000256" key="2">
    <source>
        <dbReference type="SAM" id="MobiDB-lite"/>
    </source>
</evidence>
<evidence type="ECO:0000256" key="1">
    <source>
        <dbReference type="SAM" id="Coils"/>
    </source>
</evidence>
<dbReference type="InterPro" id="IPR021109">
    <property type="entry name" value="Peptidase_aspartic_dom_sf"/>
</dbReference>
<dbReference type="PANTHER" id="PTHR33067">
    <property type="entry name" value="RNA-DIRECTED DNA POLYMERASE-RELATED"/>
    <property type="match status" value="1"/>
</dbReference>
<organism evidence="3">
    <name type="scientific">Tanacetum cinerariifolium</name>
    <name type="common">Dalmatian daisy</name>
    <name type="synonym">Chrysanthemum cinerariifolium</name>
    <dbReference type="NCBI Taxonomy" id="118510"/>
    <lineage>
        <taxon>Eukaryota</taxon>
        <taxon>Viridiplantae</taxon>
        <taxon>Streptophyta</taxon>
        <taxon>Embryophyta</taxon>
        <taxon>Tracheophyta</taxon>
        <taxon>Spermatophyta</taxon>
        <taxon>Magnoliopsida</taxon>
        <taxon>eudicotyledons</taxon>
        <taxon>Gunneridae</taxon>
        <taxon>Pentapetalae</taxon>
        <taxon>asterids</taxon>
        <taxon>campanulids</taxon>
        <taxon>Asterales</taxon>
        <taxon>Asteraceae</taxon>
        <taxon>Asteroideae</taxon>
        <taxon>Anthemideae</taxon>
        <taxon>Anthemidinae</taxon>
        <taxon>Tanacetum</taxon>
    </lineage>
</organism>
<feature type="compositionally biased region" description="Basic and acidic residues" evidence="2">
    <location>
        <begin position="1"/>
        <end position="10"/>
    </location>
</feature>
<reference evidence="3" key="1">
    <citation type="journal article" date="2019" name="Sci. Rep.">
        <title>Draft genome of Tanacetum cinerariifolium, the natural source of mosquito coil.</title>
        <authorList>
            <person name="Yamashiro T."/>
            <person name="Shiraishi A."/>
            <person name="Satake H."/>
            <person name="Nakayama K."/>
        </authorList>
    </citation>
    <scope>NUCLEOTIDE SEQUENCE</scope>
</reference>
<dbReference type="EMBL" id="BKCJ010002061">
    <property type="protein sequence ID" value="GEU45979.1"/>
    <property type="molecule type" value="Genomic_DNA"/>
</dbReference>